<keyword evidence="5" id="KW-0067">ATP-binding</keyword>
<dbReference type="PANTHER" id="PTHR22974">
    <property type="entry name" value="MIXED LINEAGE PROTEIN KINASE"/>
    <property type="match status" value="1"/>
</dbReference>
<dbReference type="SMART" id="SM00220">
    <property type="entry name" value="S_TKc"/>
    <property type="match status" value="1"/>
</dbReference>
<feature type="compositionally biased region" description="Pro residues" evidence="6">
    <location>
        <begin position="171"/>
        <end position="186"/>
    </location>
</feature>
<dbReference type="PANTHER" id="PTHR22974:SF23">
    <property type="entry name" value="TOUSLED-LIKE KINASE, ISOFORM G"/>
    <property type="match status" value="1"/>
</dbReference>
<sequence length="381" mass="41816">MEHFQATLDPRKQELLEARFLGARMSAGSQIQMAPQSTVNSGQSVHSQDSNMSTGSSHSDKEVDPNTPEKVPRTPSERKRKRKADDGGGGVTGGPIGSKGSRSVAALENKKINEYFSKHHLGNSPIRHGGAKSPSPQQGYPMYPPSPQQLLSPQVTTPNSSVAEFSSLMQPPRPHPQPPPPPPPASTQPAGSMVSKQVQHKTIPEREARSIVMQVVSALKYLNEIKPPVIHYDLKPGNILLTEGNVCGEIKITDFGLSKVMDEENYNPDHGMDLTSQGAGTYWYLPPECFVIGKNPPKISSKVDVWSVGVIFYQCLYGKKPFGHNQSQATILEENTILKATEVQFANKPTVSNEAKYENNILNLFVNVFIFTEFHKKLPSI</sequence>
<feature type="region of interest" description="Disordered" evidence="6">
    <location>
        <begin position="120"/>
        <end position="204"/>
    </location>
</feature>
<dbReference type="InterPro" id="IPR011009">
    <property type="entry name" value="Kinase-like_dom_sf"/>
</dbReference>
<organism evidence="8 9">
    <name type="scientific">Frieseomelitta varia</name>
    <dbReference type="NCBI Taxonomy" id="561572"/>
    <lineage>
        <taxon>Eukaryota</taxon>
        <taxon>Metazoa</taxon>
        <taxon>Ecdysozoa</taxon>
        <taxon>Arthropoda</taxon>
        <taxon>Hexapoda</taxon>
        <taxon>Insecta</taxon>
        <taxon>Pterygota</taxon>
        <taxon>Neoptera</taxon>
        <taxon>Endopterygota</taxon>
        <taxon>Hymenoptera</taxon>
        <taxon>Apocrita</taxon>
        <taxon>Aculeata</taxon>
        <taxon>Apoidea</taxon>
        <taxon>Anthophila</taxon>
        <taxon>Apidae</taxon>
        <taxon>Frieseomelitta</taxon>
    </lineage>
</organism>
<keyword evidence="1" id="KW-0723">Serine/threonine-protein kinase</keyword>
<dbReference type="Gene3D" id="1.10.510.10">
    <property type="entry name" value="Transferase(Phosphotransferase) domain 1"/>
    <property type="match status" value="1"/>
</dbReference>
<dbReference type="GO" id="GO:0007059">
    <property type="term" value="P:chromosome segregation"/>
    <property type="evidence" value="ECO:0007669"/>
    <property type="project" value="TreeGrafter"/>
</dbReference>
<feature type="compositionally biased region" description="Polar residues" evidence="6">
    <location>
        <begin position="187"/>
        <end position="197"/>
    </location>
</feature>
<dbReference type="GO" id="GO:0004674">
    <property type="term" value="F:protein serine/threonine kinase activity"/>
    <property type="evidence" value="ECO:0007669"/>
    <property type="project" value="UniProtKB-KW"/>
</dbReference>
<gene>
    <name evidence="8" type="ORF">E2986_14021</name>
</gene>
<keyword evidence="2" id="KW-0808">Transferase</keyword>
<evidence type="ECO:0000256" key="3">
    <source>
        <dbReference type="ARBA" id="ARBA00022741"/>
    </source>
</evidence>
<dbReference type="InterPro" id="IPR000719">
    <property type="entry name" value="Prot_kinase_dom"/>
</dbReference>
<dbReference type="InterPro" id="IPR008271">
    <property type="entry name" value="Ser/Thr_kinase_AS"/>
</dbReference>
<evidence type="ECO:0000259" key="7">
    <source>
        <dbReference type="PROSITE" id="PS50011"/>
    </source>
</evidence>
<dbReference type="SUPFAM" id="SSF56112">
    <property type="entry name" value="Protein kinase-like (PK-like)"/>
    <property type="match status" value="1"/>
</dbReference>
<evidence type="ECO:0000256" key="4">
    <source>
        <dbReference type="ARBA" id="ARBA00022777"/>
    </source>
</evidence>
<dbReference type="EMBL" id="WNWW01000376">
    <property type="protein sequence ID" value="KAF3425561.1"/>
    <property type="molecule type" value="Genomic_DNA"/>
</dbReference>
<dbReference type="GO" id="GO:0005524">
    <property type="term" value="F:ATP binding"/>
    <property type="evidence" value="ECO:0007669"/>
    <property type="project" value="UniProtKB-KW"/>
</dbReference>
<keyword evidence="3" id="KW-0547">Nucleotide-binding</keyword>
<evidence type="ECO:0000313" key="8">
    <source>
        <dbReference type="EMBL" id="KAF3425561.1"/>
    </source>
</evidence>
<evidence type="ECO:0000256" key="5">
    <source>
        <dbReference type="ARBA" id="ARBA00022840"/>
    </source>
</evidence>
<comment type="caution">
    <text evidence="8">The sequence shown here is derived from an EMBL/GenBank/DDBJ whole genome shotgun (WGS) entry which is preliminary data.</text>
</comment>
<feature type="compositionally biased region" description="Gly residues" evidence="6">
    <location>
        <begin position="87"/>
        <end position="97"/>
    </location>
</feature>
<dbReference type="Proteomes" id="UP000655588">
    <property type="component" value="Unassembled WGS sequence"/>
</dbReference>
<dbReference type="PROSITE" id="PS00108">
    <property type="entry name" value="PROTEIN_KINASE_ST"/>
    <property type="match status" value="1"/>
</dbReference>
<evidence type="ECO:0000256" key="1">
    <source>
        <dbReference type="ARBA" id="ARBA00022527"/>
    </source>
</evidence>
<dbReference type="GO" id="GO:0005634">
    <property type="term" value="C:nucleus"/>
    <property type="evidence" value="ECO:0007669"/>
    <property type="project" value="TreeGrafter"/>
</dbReference>
<feature type="compositionally biased region" description="Polar residues" evidence="6">
    <location>
        <begin position="27"/>
        <end position="57"/>
    </location>
</feature>
<reference evidence="8" key="1">
    <citation type="submission" date="2019-11" db="EMBL/GenBank/DDBJ databases">
        <title>The nuclear and mitochondrial genomes of Frieseomelitta varia - a highly eusocial stingless bee (Meliponini) with a permanently sterile worker caste.</title>
        <authorList>
            <person name="Freitas F.C.P."/>
            <person name="Lourenco A.P."/>
            <person name="Nunes F.M.F."/>
            <person name="Paschoal A.R."/>
            <person name="Abreu F.C.P."/>
            <person name="Barbin F.O."/>
            <person name="Bataglia L."/>
            <person name="Cardoso-Junior C.A.M."/>
            <person name="Cervoni M.S."/>
            <person name="Silva S.R."/>
            <person name="Dalarmi F."/>
            <person name="Del Lama M.A."/>
            <person name="Depintor T.S."/>
            <person name="Ferreira K.M."/>
            <person name="Goria P.S."/>
            <person name="Jaskot M.C."/>
            <person name="Lago D.C."/>
            <person name="Luna-Lucena D."/>
            <person name="Moda L.M."/>
            <person name="Nascimento L."/>
            <person name="Pedrino M."/>
            <person name="Rabico F.O."/>
            <person name="Sanches F.C."/>
            <person name="Santos D.E."/>
            <person name="Santos C.G."/>
            <person name="Vieira J."/>
            <person name="Lopes T.F."/>
            <person name="Barchuk A.R."/>
            <person name="Hartfelder K."/>
            <person name="Simoes Z.L.P."/>
            <person name="Bitondi M.M.G."/>
            <person name="Pinheiro D.G."/>
        </authorList>
    </citation>
    <scope>NUCLEOTIDE SEQUENCE</scope>
    <source>
        <strain evidence="8">USP_RPSP 00005682</strain>
        <tissue evidence="8">Whole individual</tissue>
    </source>
</reference>
<feature type="domain" description="Protein kinase" evidence="7">
    <location>
        <begin position="81"/>
        <end position="381"/>
    </location>
</feature>
<keyword evidence="4" id="KW-0418">Kinase</keyword>
<evidence type="ECO:0000256" key="6">
    <source>
        <dbReference type="SAM" id="MobiDB-lite"/>
    </source>
</evidence>
<dbReference type="Pfam" id="PF00069">
    <property type="entry name" value="Pkinase"/>
    <property type="match status" value="1"/>
</dbReference>
<feature type="compositionally biased region" description="Polar residues" evidence="6">
    <location>
        <begin position="155"/>
        <end position="169"/>
    </location>
</feature>
<dbReference type="PROSITE" id="PS50011">
    <property type="entry name" value="PROTEIN_KINASE_DOM"/>
    <property type="match status" value="1"/>
</dbReference>
<name>A0A833VNB8_9HYME</name>
<protein>
    <recommendedName>
        <fullName evidence="7">Protein kinase domain-containing protein</fullName>
    </recommendedName>
</protein>
<proteinExistence type="predicted"/>
<feature type="region of interest" description="Disordered" evidence="6">
    <location>
        <begin position="27"/>
        <end position="105"/>
    </location>
</feature>
<accession>A0A833VNB8</accession>
<keyword evidence="9" id="KW-1185">Reference proteome</keyword>
<evidence type="ECO:0000256" key="2">
    <source>
        <dbReference type="ARBA" id="ARBA00022679"/>
    </source>
</evidence>
<dbReference type="GO" id="GO:0035556">
    <property type="term" value="P:intracellular signal transduction"/>
    <property type="evidence" value="ECO:0007669"/>
    <property type="project" value="TreeGrafter"/>
</dbReference>
<evidence type="ECO:0000313" key="9">
    <source>
        <dbReference type="Proteomes" id="UP000655588"/>
    </source>
</evidence>
<dbReference type="AlphaFoldDB" id="A0A833VNB8"/>